<dbReference type="PANTHER" id="PTHR12129">
    <property type="entry name" value="HEPARAN SULFATE 2-O-SULFOTRANSFERASE"/>
    <property type="match status" value="1"/>
</dbReference>
<dbReference type="EMBL" id="MRZV01000472">
    <property type="protein sequence ID" value="PIK49318.1"/>
    <property type="molecule type" value="Genomic_DNA"/>
</dbReference>
<name>A0A2G8KN07_STIJA</name>
<dbReference type="STRING" id="307972.A0A2G8KN07"/>
<keyword evidence="7" id="KW-0333">Golgi apparatus</keyword>
<evidence type="ECO:0000256" key="4">
    <source>
        <dbReference type="ARBA" id="ARBA00022692"/>
    </source>
</evidence>
<dbReference type="InterPro" id="IPR007734">
    <property type="entry name" value="Heparan_SO4_2-O-STrfase"/>
</dbReference>
<keyword evidence="5" id="KW-0735">Signal-anchor</keyword>
<organism evidence="10 11">
    <name type="scientific">Stichopus japonicus</name>
    <name type="common">Sea cucumber</name>
    <dbReference type="NCBI Taxonomy" id="307972"/>
    <lineage>
        <taxon>Eukaryota</taxon>
        <taxon>Metazoa</taxon>
        <taxon>Echinodermata</taxon>
        <taxon>Eleutherozoa</taxon>
        <taxon>Echinozoa</taxon>
        <taxon>Holothuroidea</taxon>
        <taxon>Aspidochirotacea</taxon>
        <taxon>Aspidochirotida</taxon>
        <taxon>Stichopodidae</taxon>
        <taxon>Apostichopus</taxon>
    </lineage>
</organism>
<dbReference type="GO" id="GO:0008146">
    <property type="term" value="F:sulfotransferase activity"/>
    <property type="evidence" value="ECO:0007669"/>
    <property type="project" value="InterPro"/>
</dbReference>
<comment type="subcellular location">
    <subcellularLocation>
        <location evidence="1">Golgi apparatus membrane</location>
        <topology evidence="1">Single-pass type II membrane protein</topology>
    </subcellularLocation>
</comment>
<dbReference type="Pfam" id="PF03567">
    <property type="entry name" value="Sulfotransfer_2"/>
    <property type="match status" value="1"/>
</dbReference>
<dbReference type="AlphaFoldDB" id="A0A2G8KN07"/>
<keyword evidence="11" id="KW-1185">Reference proteome</keyword>
<evidence type="ECO:0000256" key="5">
    <source>
        <dbReference type="ARBA" id="ARBA00022968"/>
    </source>
</evidence>
<dbReference type="GO" id="GO:0000139">
    <property type="term" value="C:Golgi membrane"/>
    <property type="evidence" value="ECO:0007669"/>
    <property type="project" value="UniProtKB-SubCell"/>
</dbReference>
<evidence type="ECO:0000256" key="8">
    <source>
        <dbReference type="ARBA" id="ARBA00023136"/>
    </source>
</evidence>
<proteinExistence type="inferred from homology"/>
<evidence type="ECO:0000256" key="6">
    <source>
        <dbReference type="ARBA" id="ARBA00022989"/>
    </source>
</evidence>
<dbReference type="Proteomes" id="UP000230750">
    <property type="component" value="Unassembled WGS sequence"/>
</dbReference>
<evidence type="ECO:0000313" key="10">
    <source>
        <dbReference type="EMBL" id="PIK49318.1"/>
    </source>
</evidence>
<evidence type="ECO:0000256" key="2">
    <source>
        <dbReference type="ARBA" id="ARBA00010569"/>
    </source>
</evidence>
<keyword evidence="6" id="KW-1133">Transmembrane helix</keyword>
<dbReference type="Gene3D" id="3.40.50.300">
    <property type="entry name" value="P-loop containing nucleotide triphosphate hydrolases"/>
    <property type="match status" value="1"/>
</dbReference>
<keyword evidence="3 10" id="KW-0808">Transferase</keyword>
<evidence type="ECO:0000256" key="7">
    <source>
        <dbReference type="ARBA" id="ARBA00023034"/>
    </source>
</evidence>
<dbReference type="InterPro" id="IPR027417">
    <property type="entry name" value="P-loop_NTPase"/>
</dbReference>
<gene>
    <name evidence="10" type="ORF">BSL78_13833</name>
</gene>
<reference evidence="10 11" key="1">
    <citation type="journal article" date="2017" name="PLoS Biol.">
        <title>The sea cucumber genome provides insights into morphological evolution and visceral regeneration.</title>
        <authorList>
            <person name="Zhang X."/>
            <person name="Sun L."/>
            <person name="Yuan J."/>
            <person name="Sun Y."/>
            <person name="Gao Y."/>
            <person name="Zhang L."/>
            <person name="Li S."/>
            <person name="Dai H."/>
            <person name="Hamel J.F."/>
            <person name="Liu C."/>
            <person name="Yu Y."/>
            <person name="Liu S."/>
            <person name="Lin W."/>
            <person name="Guo K."/>
            <person name="Jin S."/>
            <person name="Xu P."/>
            <person name="Storey K.B."/>
            <person name="Huan P."/>
            <person name="Zhang T."/>
            <person name="Zhou Y."/>
            <person name="Zhang J."/>
            <person name="Lin C."/>
            <person name="Li X."/>
            <person name="Xing L."/>
            <person name="Huo D."/>
            <person name="Sun M."/>
            <person name="Wang L."/>
            <person name="Mercier A."/>
            <person name="Li F."/>
            <person name="Yang H."/>
            <person name="Xiang J."/>
        </authorList>
    </citation>
    <scope>NUCLEOTIDE SEQUENCE [LARGE SCALE GENOMIC DNA]</scope>
    <source>
        <strain evidence="10">Shaxun</strain>
        <tissue evidence="10">Muscle</tissue>
    </source>
</reference>
<keyword evidence="4" id="KW-0812">Transmembrane</keyword>
<evidence type="ECO:0000256" key="9">
    <source>
        <dbReference type="ARBA" id="ARBA00023180"/>
    </source>
</evidence>
<dbReference type="SUPFAM" id="SSF52540">
    <property type="entry name" value="P-loop containing nucleoside triphosphate hydrolases"/>
    <property type="match status" value="1"/>
</dbReference>
<protein>
    <submittedName>
        <fullName evidence="10">Putative uronyl 2-sulfotransferase</fullName>
    </submittedName>
</protein>
<evidence type="ECO:0000313" key="11">
    <source>
        <dbReference type="Proteomes" id="UP000230750"/>
    </source>
</evidence>
<accession>A0A2G8KN07</accession>
<evidence type="ECO:0000256" key="3">
    <source>
        <dbReference type="ARBA" id="ARBA00022679"/>
    </source>
</evidence>
<dbReference type="PANTHER" id="PTHR12129:SF15">
    <property type="entry name" value="URONYL 2-SULFOTRANSFERASE"/>
    <property type="match status" value="1"/>
</dbReference>
<comment type="similarity">
    <text evidence="2">Belongs to the sulfotransferase 3 family.</text>
</comment>
<dbReference type="OrthoDB" id="10019582at2759"/>
<keyword evidence="9" id="KW-0325">Glycoprotein</keyword>
<evidence type="ECO:0000256" key="1">
    <source>
        <dbReference type="ARBA" id="ARBA00004323"/>
    </source>
</evidence>
<comment type="caution">
    <text evidence="10">The sequence shown here is derived from an EMBL/GenBank/DDBJ whole genome shotgun (WGS) entry which is preliminary data.</text>
</comment>
<sequence length="295" mass="34604">MSYLVENWARHRKKDNDYLPTFTNHNSNHSSVFGKIRNETDLLIVFFAVPKTGSRSLSNPFNVLFTSTLNYSFTIVPMDQRKTNDILTSYLLNMHEPAFIRGHFPVVQLPRNYVGISVLRDPLERFISEFNFVKYGDGQINASKLIAHTAPDFLLTLDECVQQKSPFCSREVVSSFTLSFFCGFDKRCRVANEWTYRQATKNVEEKFVMVGVTEELDNTIKLLERLLPNMANGVEKIYNQKQKVNRQAYVTHTKEQPSPRIRDKLLRMMYWEYKFYYHVKSKFLDLKKMFGLPKT</sequence>
<dbReference type="InterPro" id="IPR005331">
    <property type="entry name" value="Sulfotransferase"/>
</dbReference>
<keyword evidence="8" id="KW-0472">Membrane</keyword>